<name>A0A656HHP9_THINJ</name>
<feature type="transmembrane region" description="Helical" evidence="10">
    <location>
        <begin position="223"/>
        <end position="244"/>
    </location>
</feature>
<evidence type="ECO:0000256" key="10">
    <source>
        <dbReference type="SAM" id="Phobius"/>
    </source>
</evidence>
<keyword evidence="6 10" id="KW-1133">Transmembrane helix</keyword>
<keyword evidence="7 10" id="KW-0472">Membrane</keyword>
<evidence type="ECO:0000256" key="4">
    <source>
        <dbReference type="ARBA" id="ARBA00022692"/>
    </source>
</evidence>
<dbReference type="EC" id="3.6.1.27" evidence="2"/>
<keyword evidence="13" id="KW-1185">Reference proteome</keyword>
<dbReference type="GO" id="GO:0005886">
    <property type="term" value="C:plasma membrane"/>
    <property type="evidence" value="ECO:0007669"/>
    <property type="project" value="UniProtKB-SubCell"/>
</dbReference>
<feature type="transmembrane region" description="Helical" evidence="10">
    <location>
        <begin position="46"/>
        <end position="66"/>
    </location>
</feature>
<comment type="subcellular location">
    <subcellularLocation>
        <location evidence="1">Cell membrane</location>
        <topology evidence="1">Multi-pass membrane protein</topology>
    </subcellularLocation>
</comment>
<feature type="transmembrane region" description="Helical" evidence="10">
    <location>
        <begin position="146"/>
        <end position="164"/>
    </location>
</feature>
<dbReference type="CDD" id="cd01610">
    <property type="entry name" value="PAP2_like"/>
    <property type="match status" value="1"/>
</dbReference>
<feature type="domain" description="Phosphatidic acid phosphatase type 2/haloperoxidase" evidence="11">
    <location>
        <begin position="73"/>
        <end position="185"/>
    </location>
</feature>
<dbReference type="Gene3D" id="1.20.144.10">
    <property type="entry name" value="Phosphatidic acid phosphatase type 2/haloperoxidase"/>
    <property type="match status" value="1"/>
</dbReference>
<evidence type="ECO:0000256" key="9">
    <source>
        <dbReference type="ARBA" id="ARBA00047594"/>
    </source>
</evidence>
<proteinExistence type="predicted"/>
<evidence type="ECO:0000313" key="12">
    <source>
        <dbReference type="EMBL" id="EIJ35564.1"/>
    </source>
</evidence>
<evidence type="ECO:0000256" key="6">
    <source>
        <dbReference type="ARBA" id="ARBA00022989"/>
    </source>
</evidence>
<feature type="transmembrane region" description="Helical" evidence="10">
    <location>
        <begin position="200"/>
        <end position="217"/>
    </location>
</feature>
<dbReference type="AlphaFoldDB" id="A0A656HHP9"/>
<dbReference type="RefSeq" id="WP_002709464.1">
    <property type="nucleotide sequence ID" value="NZ_JH651384.1"/>
</dbReference>
<protein>
    <recommendedName>
        <fullName evidence="2">undecaprenyl-diphosphate phosphatase</fullName>
        <ecNumber evidence="2">3.6.1.27</ecNumber>
    </recommendedName>
    <alternativeName>
        <fullName evidence="8">Undecaprenyl pyrophosphate phosphatase</fullName>
    </alternativeName>
</protein>
<keyword evidence="3" id="KW-1003">Cell membrane</keyword>
<organism evidence="12 13">
    <name type="scientific">Thiothrix nivea (strain ATCC 35100 / DSM 5205 / JP2)</name>
    <dbReference type="NCBI Taxonomy" id="870187"/>
    <lineage>
        <taxon>Bacteria</taxon>
        <taxon>Pseudomonadati</taxon>
        <taxon>Pseudomonadota</taxon>
        <taxon>Gammaproteobacteria</taxon>
        <taxon>Thiotrichales</taxon>
        <taxon>Thiotrichaceae</taxon>
        <taxon>Thiothrix</taxon>
    </lineage>
</organism>
<dbReference type="SUPFAM" id="SSF48317">
    <property type="entry name" value="Acid phosphatase/Vanadium-dependent haloperoxidase"/>
    <property type="match status" value="1"/>
</dbReference>
<sequence length="255" mass="27574" precursor="true">MRDITETMAVPALLCALGATLIVGSGLNIPLFLALQHFSAQLPDAFWSHATLLGDALVTLVLLGAMAFRFPDLLPAGLLGGALTTLLVRTLKPTLDIERPLAVLGEHIHTIGPMLKTASFPSGHTTAAFLLAGVYALALRRDRLTALLFSTALLVAYSRIAVGAHWPADVLAGAAIGWGCAWAGWKLAQHWRWGKSMRGQRVLAILFLVFSLLLFWLDSGYPQAFWLQMLIALSGSLASLANVWRTWRRPVSNAT</sequence>
<evidence type="ECO:0000313" key="13">
    <source>
        <dbReference type="Proteomes" id="UP000005317"/>
    </source>
</evidence>
<evidence type="ECO:0000259" key="11">
    <source>
        <dbReference type="SMART" id="SM00014"/>
    </source>
</evidence>
<keyword evidence="5" id="KW-0378">Hydrolase</keyword>
<dbReference type="Pfam" id="PF01569">
    <property type="entry name" value="PAP2"/>
    <property type="match status" value="1"/>
</dbReference>
<dbReference type="PANTHER" id="PTHR14969">
    <property type="entry name" value="SPHINGOSINE-1-PHOSPHATE PHOSPHOHYDROLASE"/>
    <property type="match status" value="1"/>
</dbReference>
<evidence type="ECO:0000256" key="1">
    <source>
        <dbReference type="ARBA" id="ARBA00004651"/>
    </source>
</evidence>
<dbReference type="GO" id="GO:0050380">
    <property type="term" value="F:undecaprenyl-diphosphatase activity"/>
    <property type="evidence" value="ECO:0007669"/>
    <property type="project" value="UniProtKB-EC"/>
</dbReference>
<feature type="transmembrane region" description="Helical" evidence="10">
    <location>
        <begin position="122"/>
        <end position="139"/>
    </location>
</feature>
<reference evidence="13" key="1">
    <citation type="journal article" date="2011" name="Stand. Genomic Sci.">
        <title>Genome sequence of the filamentous, gliding Thiothrix nivea neotype strain (JP2(T)).</title>
        <authorList>
            <person name="Lapidus A."/>
            <person name="Nolan M."/>
            <person name="Lucas S."/>
            <person name="Glavina Del Rio T."/>
            <person name="Tice H."/>
            <person name="Cheng J.F."/>
            <person name="Tapia R."/>
            <person name="Han C."/>
            <person name="Goodwin L."/>
            <person name="Pitluck S."/>
            <person name="Liolios K."/>
            <person name="Pagani I."/>
            <person name="Ivanova N."/>
            <person name="Huntemann M."/>
            <person name="Mavromatis K."/>
            <person name="Mikhailova N."/>
            <person name="Pati A."/>
            <person name="Chen A."/>
            <person name="Palaniappan K."/>
            <person name="Land M."/>
            <person name="Brambilla E.M."/>
            <person name="Rohde M."/>
            <person name="Abt B."/>
            <person name="Verbarg S."/>
            <person name="Goker M."/>
            <person name="Bristow J."/>
            <person name="Eisen J.A."/>
            <person name="Markowitz V."/>
            <person name="Hugenholtz P."/>
            <person name="Kyrpides N.C."/>
            <person name="Klenk H.P."/>
            <person name="Woyke T."/>
        </authorList>
    </citation>
    <scope>NUCLEOTIDE SEQUENCE [LARGE SCALE GENOMIC DNA]</scope>
    <source>
        <strain evidence="13">ATCC 35100 / DSM 5205 / JP2</strain>
    </source>
</reference>
<dbReference type="Proteomes" id="UP000005317">
    <property type="component" value="Unassembled WGS sequence"/>
</dbReference>
<feature type="transmembrane region" description="Helical" evidence="10">
    <location>
        <begin position="170"/>
        <end position="188"/>
    </location>
</feature>
<dbReference type="PANTHER" id="PTHR14969:SF62">
    <property type="entry name" value="DECAPRENYLPHOSPHORYL-5-PHOSPHORIBOSE PHOSPHATASE RV3807C-RELATED"/>
    <property type="match status" value="1"/>
</dbReference>
<feature type="transmembrane region" description="Helical" evidence="10">
    <location>
        <begin position="12"/>
        <end position="34"/>
    </location>
</feature>
<dbReference type="InterPro" id="IPR000326">
    <property type="entry name" value="PAP2/HPO"/>
</dbReference>
<accession>A0A656HHP9</accession>
<comment type="catalytic activity">
    <reaction evidence="9">
        <text>di-trans,octa-cis-undecaprenyl diphosphate + H2O = di-trans,octa-cis-undecaprenyl phosphate + phosphate + H(+)</text>
        <dbReference type="Rhea" id="RHEA:28094"/>
        <dbReference type="ChEBI" id="CHEBI:15377"/>
        <dbReference type="ChEBI" id="CHEBI:15378"/>
        <dbReference type="ChEBI" id="CHEBI:43474"/>
        <dbReference type="ChEBI" id="CHEBI:58405"/>
        <dbReference type="ChEBI" id="CHEBI:60392"/>
        <dbReference type="EC" id="3.6.1.27"/>
    </reaction>
</comment>
<dbReference type="SMART" id="SM00014">
    <property type="entry name" value="acidPPc"/>
    <property type="match status" value="1"/>
</dbReference>
<evidence type="ECO:0000256" key="3">
    <source>
        <dbReference type="ARBA" id="ARBA00022475"/>
    </source>
</evidence>
<evidence type="ECO:0000256" key="2">
    <source>
        <dbReference type="ARBA" id="ARBA00012374"/>
    </source>
</evidence>
<dbReference type="InterPro" id="IPR036938">
    <property type="entry name" value="PAP2/HPO_sf"/>
</dbReference>
<feature type="transmembrane region" description="Helical" evidence="10">
    <location>
        <begin position="73"/>
        <end position="91"/>
    </location>
</feature>
<keyword evidence="4 10" id="KW-0812">Transmembrane</keyword>
<evidence type="ECO:0000256" key="5">
    <source>
        <dbReference type="ARBA" id="ARBA00022801"/>
    </source>
</evidence>
<evidence type="ECO:0000256" key="8">
    <source>
        <dbReference type="ARBA" id="ARBA00032707"/>
    </source>
</evidence>
<evidence type="ECO:0000256" key="7">
    <source>
        <dbReference type="ARBA" id="ARBA00023136"/>
    </source>
</evidence>
<dbReference type="EMBL" id="JH651384">
    <property type="protein sequence ID" value="EIJ35564.1"/>
    <property type="molecule type" value="Genomic_DNA"/>
</dbReference>
<gene>
    <name evidence="12" type="ORF">Thini_3038</name>
</gene>